<sequence>MTGKDFILVSLREKNSDGRFYAVDRDKTVWLSSGITSGIDKFTPSGVWKILRKERYHMSSAYPDEDGINNMDYSLFFTNKGHAIHQGSMTGMSHGCIHVHKRVIPTLFNWAWVGMPILTTRESYMKFAKRDLKRIYRKVVKRRRRADHTLKTFKR</sequence>
<dbReference type="InterPro" id="IPR005490">
    <property type="entry name" value="LD_TPept_cat_dom"/>
</dbReference>
<reference evidence="7" key="1">
    <citation type="submission" date="2016-10" db="EMBL/GenBank/DDBJ databases">
        <authorList>
            <person name="de Groot N.N."/>
        </authorList>
    </citation>
    <scope>NUCLEOTIDE SEQUENCE</scope>
</reference>
<dbReference type="AlphaFoldDB" id="A0A1W1BTM9"/>
<protein>
    <submittedName>
        <fullName evidence="7">Bll4150 protein</fullName>
    </submittedName>
</protein>
<keyword evidence="3" id="KW-0133">Cell shape</keyword>
<dbReference type="SUPFAM" id="SSF141523">
    <property type="entry name" value="L,D-transpeptidase catalytic domain-like"/>
    <property type="match status" value="1"/>
</dbReference>
<dbReference type="InterPro" id="IPR038063">
    <property type="entry name" value="Transpep_catalytic_dom"/>
</dbReference>
<gene>
    <name evidence="7" type="ORF">MNB_SV-9-452</name>
</gene>
<keyword evidence="4" id="KW-0573">Peptidoglycan synthesis</keyword>
<evidence type="ECO:0000259" key="6">
    <source>
        <dbReference type="PROSITE" id="PS52029"/>
    </source>
</evidence>
<keyword evidence="2" id="KW-0808">Transferase</keyword>
<dbReference type="PROSITE" id="PS52029">
    <property type="entry name" value="LD_TPASE"/>
    <property type="match status" value="1"/>
</dbReference>
<dbReference type="CDD" id="cd16913">
    <property type="entry name" value="YkuD_like"/>
    <property type="match status" value="1"/>
</dbReference>
<accession>A0A1W1BTM9</accession>
<evidence type="ECO:0000313" key="7">
    <source>
        <dbReference type="EMBL" id="SFV56827.1"/>
    </source>
</evidence>
<dbReference type="Pfam" id="PF03734">
    <property type="entry name" value="YkuD"/>
    <property type="match status" value="1"/>
</dbReference>
<evidence type="ECO:0000256" key="2">
    <source>
        <dbReference type="ARBA" id="ARBA00022679"/>
    </source>
</evidence>
<dbReference type="GO" id="GO:0016740">
    <property type="term" value="F:transferase activity"/>
    <property type="evidence" value="ECO:0007669"/>
    <property type="project" value="UniProtKB-KW"/>
</dbReference>
<dbReference type="GO" id="GO:0071972">
    <property type="term" value="F:peptidoglycan L,D-transpeptidase activity"/>
    <property type="evidence" value="ECO:0007669"/>
    <property type="project" value="TreeGrafter"/>
</dbReference>
<dbReference type="PANTHER" id="PTHR30582">
    <property type="entry name" value="L,D-TRANSPEPTIDASE"/>
    <property type="match status" value="1"/>
</dbReference>
<name>A0A1W1BTM9_9ZZZZ</name>
<evidence type="ECO:0000256" key="5">
    <source>
        <dbReference type="ARBA" id="ARBA00023316"/>
    </source>
</evidence>
<organism evidence="7">
    <name type="scientific">hydrothermal vent metagenome</name>
    <dbReference type="NCBI Taxonomy" id="652676"/>
    <lineage>
        <taxon>unclassified sequences</taxon>
        <taxon>metagenomes</taxon>
        <taxon>ecological metagenomes</taxon>
    </lineage>
</organism>
<dbReference type="EMBL" id="FPHG01000031">
    <property type="protein sequence ID" value="SFV56827.1"/>
    <property type="molecule type" value="Genomic_DNA"/>
</dbReference>
<dbReference type="GO" id="GO:0018104">
    <property type="term" value="P:peptidoglycan-protein cross-linking"/>
    <property type="evidence" value="ECO:0007669"/>
    <property type="project" value="TreeGrafter"/>
</dbReference>
<proteinExistence type="predicted"/>
<dbReference type="InterPro" id="IPR050979">
    <property type="entry name" value="LD-transpeptidase"/>
</dbReference>
<feature type="domain" description="L,D-TPase catalytic" evidence="6">
    <location>
        <begin position="5"/>
        <end position="120"/>
    </location>
</feature>
<comment type="pathway">
    <text evidence="1">Cell wall biogenesis; peptidoglycan biosynthesis.</text>
</comment>
<evidence type="ECO:0000256" key="1">
    <source>
        <dbReference type="ARBA" id="ARBA00004752"/>
    </source>
</evidence>
<dbReference type="PANTHER" id="PTHR30582:SF2">
    <property type="entry name" value="L,D-TRANSPEPTIDASE YCIB-RELATED"/>
    <property type="match status" value="1"/>
</dbReference>
<dbReference type="GO" id="GO:0005576">
    <property type="term" value="C:extracellular region"/>
    <property type="evidence" value="ECO:0007669"/>
    <property type="project" value="TreeGrafter"/>
</dbReference>
<dbReference type="Gene3D" id="2.40.440.10">
    <property type="entry name" value="L,D-transpeptidase catalytic domain-like"/>
    <property type="match status" value="1"/>
</dbReference>
<keyword evidence="5" id="KW-0961">Cell wall biogenesis/degradation</keyword>
<dbReference type="GO" id="GO:0071555">
    <property type="term" value="P:cell wall organization"/>
    <property type="evidence" value="ECO:0007669"/>
    <property type="project" value="UniProtKB-KW"/>
</dbReference>
<evidence type="ECO:0000256" key="4">
    <source>
        <dbReference type="ARBA" id="ARBA00022984"/>
    </source>
</evidence>
<dbReference type="GO" id="GO:0008360">
    <property type="term" value="P:regulation of cell shape"/>
    <property type="evidence" value="ECO:0007669"/>
    <property type="project" value="UniProtKB-KW"/>
</dbReference>
<dbReference type="UniPathway" id="UPA00219"/>
<evidence type="ECO:0000256" key="3">
    <source>
        <dbReference type="ARBA" id="ARBA00022960"/>
    </source>
</evidence>